<feature type="binding site" evidence="8">
    <location>
        <position position="127"/>
    </location>
    <ligand>
        <name>ATP</name>
        <dbReference type="ChEBI" id="CHEBI:30616"/>
    </ligand>
</feature>
<evidence type="ECO:0000256" key="8">
    <source>
        <dbReference type="HAMAP-Rule" id="MF_00692"/>
    </source>
</evidence>
<feature type="binding site" evidence="8">
    <location>
        <position position="177"/>
    </location>
    <ligand>
        <name>ATP</name>
        <dbReference type="ChEBI" id="CHEBI:30616"/>
    </ligand>
</feature>
<feature type="binding site" evidence="8">
    <location>
        <position position="114"/>
    </location>
    <ligand>
        <name>ATP</name>
        <dbReference type="ChEBI" id="CHEBI:30616"/>
    </ligand>
</feature>
<dbReference type="NCBIfam" id="NF000658">
    <property type="entry name" value="PRK00029.1"/>
    <property type="match status" value="1"/>
</dbReference>
<comment type="catalytic activity">
    <reaction evidence="8">
        <text>L-seryl-[protein] + UTP = O-(5'-uridylyl)-L-seryl-[protein] + diphosphate</text>
        <dbReference type="Rhea" id="RHEA:64604"/>
        <dbReference type="Rhea" id="RHEA-COMP:9863"/>
        <dbReference type="Rhea" id="RHEA-COMP:16635"/>
        <dbReference type="ChEBI" id="CHEBI:29999"/>
        <dbReference type="ChEBI" id="CHEBI:33019"/>
        <dbReference type="ChEBI" id="CHEBI:46398"/>
        <dbReference type="ChEBI" id="CHEBI:156051"/>
    </reaction>
</comment>
<reference evidence="10 11" key="1">
    <citation type="submission" date="2016-02" db="EMBL/GenBank/DDBJ databases">
        <title>Draft genome sequence of Hydrogenophaga sp. LPB0072.</title>
        <authorList>
            <person name="Shin S.-K."/>
            <person name="Yi H."/>
        </authorList>
    </citation>
    <scope>NUCLEOTIDE SEQUENCE [LARGE SCALE GENOMIC DNA]</scope>
    <source>
        <strain evidence="10 11">LPB0072</strain>
    </source>
</reference>
<protein>
    <recommendedName>
        <fullName evidence="8">Protein nucleotidyltransferase YdiU</fullName>
        <ecNumber evidence="8">2.7.7.-</ecNumber>
    </recommendedName>
    <alternativeName>
        <fullName evidence="8">Protein adenylyltransferase YdiU</fullName>
        <ecNumber evidence="8">2.7.7.108</ecNumber>
    </alternativeName>
    <alternativeName>
        <fullName evidence="8">Protein uridylyltransferase YdiU</fullName>
        <ecNumber evidence="8">2.7.7.-</ecNumber>
    </alternativeName>
</protein>
<keyword evidence="5 8" id="KW-0547">Nucleotide-binding</keyword>
<comment type="catalytic activity">
    <reaction evidence="8">
        <text>L-histidyl-[protein] + UTP = N(tele)-(5'-uridylyl)-L-histidyl-[protein] + diphosphate</text>
        <dbReference type="Rhea" id="RHEA:83891"/>
        <dbReference type="Rhea" id="RHEA-COMP:9745"/>
        <dbReference type="Rhea" id="RHEA-COMP:20239"/>
        <dbReference type="ChEBI" id="CHEBI:29979"/>
        <dbReference type="ChEBI" id="CHEBI:33019"/>
        <dbReference type="ChEBI" id="CHEBI:46398"/>
        <dbReference type="ChEBI" id="CHEBI:233474"/>
    </reaction>
</comment>
<keyword evidence="8" id="KW-0464">Manganese</keyword>
<dbReference type="EMBL" id="CP017476">
    <property type="protein sequence ID" value="AOW15916.1"/>
    <property type="molecule type" value="Genomic_DNA"/>
</dbReference>
<organism evidence="9 12">
    <name type="scientific">Hydrogenophaga crassostreae</name>
    <dbReference type="NCBI Taxonomy" id="1763535"/>
    <lineage>
        <taxon>Bacteria</taxon>
        <taxon>Pseudomonadati</taxon>
        <taxon>Pseudomonadota</taxon>
        <taxon>Betaproteobacteria</taxon>
        <taxon>Burkholderiales</taxon>
        <taxon>Comamonadaceae</taxon>
        <taxon>Hydrogenophaga</taxon>
    </lineage>
</organism>
<dbReference type="InterPro" id="IPR003846">
    <property type="entry name" value="SelO"/>
</dbReference>
<evidence type="ECO:0000256" key="2">
    <source>
        <dbReference type="ARBA" id="ARBA00022679"/>
    </source>
</evidence>
<feature type="binding site" evidence="8">
    <location>
        <position position="254"/>
    </location>
    <ligand>
        <name>Mg(2+)</name>
        <dbReference type="ChEBI" id="CHEBI:18420"/>
    </ligand>
</feature>
<comment type="cofactor">
    <cofactor evidence="8">
        <name>Mg(2+)</name>
        <dbReference type="ChEBI" id="CHEBI:18420"/>
    </cofactor>
    <cofactor evidence="8">
        <name>Mn(2+)</name>
        <dbReference type="ChEBI" id="CHEBI:29035"/>
    </cofactor>
</comment>
<feature type="binding site" evidence="8">
    <location>
        <position position="94"/>
    </location>
    <ligand>
        <name>ATP</name>
        <dbReference type="ChEBI" id="CHEBI:30616"/>
    </ligand>
</feature>
<sequence length="506" mass="54180">MSAALLGLALDNSYATELVGLHAPWNPTPAPKPQLMALNAELAGELGLNIGALAGADGLAVLSGQALPSDASPVAQAYAGHQFGQFSPQLGDGRALLLGEVVDTLGHRRDIAFKGSGRTPFSRGGDGKAALGPVLREYLMGEAMQALGIPTTRALAAVATGEQVQRERPLPGALLVRVASSHLRVGTFQFFASRQDLEKLTRLADYAIARHDPALAGQADRYLRFFQAVAARQASLIGQWMGVGFIHGVMNTDNMTISGETIDYGPCAFMDGYDPGTVFSSIDHNGRYAYANQPLIARWNLARLAEALLPLMGDDSDLAVAQVTQVIDAFPGMYQSQSLSVMRRKLGLSASESQGDEQGISDATLVEDFLALLQAHGVDFTLAFRHLADAAEVDNGQAPALMALFAAEGREAMLAWLQRWLSRATQSGRPRGELAQALRAANPLYIPRNHLVEEALEAATEQGDLAPFERLLDLLKNPFEERAGMDRFAQPAAAEQQLGYRTFCGT</sequence>
<evidence type="ECO:0000256" key="4">
    <source>
        <dbReference type="ARBA" id="ARBA00022723"/>
    </source>
</evidence>
<evidence type="ECO:0000313" key="10">
    <source>
        <dbReference type="EMBL" id="OAD39585.1"/>
    </source>
</evidence>
<dbReference type="EMBL" id="LVWD01000042">
    <property type="protein sequence ID" value="OAD39585.1"/>
    <property type="molecule type" value="Genomic_DNA"/>
</dbReference>
<name>A0A167GKQ5_9BURK</name>
<keyword evidence="6 8" id="KW-0067">ATP-binding</keyword>
<keyword evidence="2 8" id="KW-0808">Transferase</keyword>
<accession>A0A167GKQ5</accession>
<comment type="catalytic activity">
    <reaction evidence="8">
        <text>L-tyrosyl-[protein] + ATP = O-(5'-adenylyl)-L-tyrosyl-[protein] + diphosphate</text>
        <dbReference type="Rhea" id="RHEA:54288"/>
        <dbReference type="Rhea" id="RHEA-COMP:10136"/>
        <dbReference type="Rhea" id="RHEA-COMP:13846"/>
        <dbReference type="ChEBI" id="CHEBI:30616"/>
        <dbReference type="ChEBI" id="CHEBI:33019"/>
        <dbReference type="ChEBI" id="CHEBI:46858"/>
        <dbReference type="ChEBI" id="CHEBI:83624"/>
        <dbReference type="EC" id="2.7.7.108"/>
    </reaction>
</comment>
<evidence type="ECO:0000313" key="11">
    <source>
        <dbReference type="Proteomes" id="UP000185657"/>
    </source>
</evidence>
<comment type="catalytic activity">
    <reaction evidence="8">
        <text>L-seryl-[protein] + ATP = 3-O-(5'-adenylyl)-L-seryl-[protein] + diphosphate</text>
        <dbReference type="Rhea" id="RHEA:58120"/>
        <dbReference type="Rhea" id="RHEA-COMP:9863"/>
        <dbReference type="Rhea" id="RHEA-COMP:15073"/>
        <dbReference type="ChEBI" id="CHEBI:29999"/>
        <dbReference type="ChEBI" id="CHEBI:30616"/>
        <dbReference type="ChEBI" id="CHEBI:33019"/>
        <dbReference type="ChEBI" id="CHEBI:142516"/>
        <dbReference type="EC" id="2.7.7.108"/>
    </reaction>
</comment>
<dbReference type="EC" id="2.7.7.108" evidence="8"/>
<keyword evidence="11" id="KW-1185">Reference proteome</keyword>
<evidence type="ECO:0000256" key="7">
    <source>
        <dbReference type="ARBA" id="ARBA00022842"/>
    </source>
</evidence>
<dbReference type="GO" id="GO:0070733">
    <property type="term" value="F:AMPylase activity"/>
    <property type="evidence" value="ECO:0007669"/>
    <property type="project" value="UniProtKB-EC"/>
</dbReference>
<dbReference type="GO" id="GO:0000287">
    <property type="term" value="F:magnesium ion binding"/>
    <property type="evidence" value="ECO:0007669"/>
    <property type="project" value="UniProtKB-UniRule"/>
</dbReference>
<dbReference type="Proteomes" id="UP000185657">
    <property type="component" value="Unassembled WGS sequence"/>
</dbReference>
<dbReference type="GO" id="GO:0005524">
    <property type="term" value="F:ATP binding"/>
    <property type="evidence" value="ECO:0007669"/>
    <property type="project" value="UniProtKB-UniRule"/>
</dbReference>
<comment type="catalytic activity">
    <reaction evidence="8">
        <text>L-threonyl-[protein] + ATP = 3-O-(5'-adenylyl)-L-threonyl-[protein] + diphosphate</text>
        <dbReference type="Rhea" id="RHEA:54292"/>
        <dbReference type="Rhea" id="RHEA-COMP:11060"/>
        <dbReference type="Rhea" id="RHEA-COMP:13847"/>
        <dbReference type="ChEBI" id="CHEBI:30013"/>
        <dbReference type="ChEBI" id="CHEBI:30616"/>
        <dbReference type="ChEBI" id="CHEBI:33019"/>
        <dbReference type="ChEBI" id="CHEBI:138113"/>
        <dbReference type="EC" id="2.7.7.108"/>
    </reaction>
</comment>
<evidence type="ECO:0000313" key="12">
    <source>
        <dbReference type="Proteomes" id="UP000185680"/>
    </source>
</evidence>
<dbReference type="PANTHER" id="PTHR32057">
    <property type="entry name" value="PROTEIN ADENYLYLTRANSFERASE SELO, MITOCHONDRIAL"/>
    <property type="match status" value="1"/>
</dbReference>
<dbReference type="AlphaFoldDB" id="A0A167GKQ5"/>
<feature type="binding site" evidence="8">
    <location>
        <position position="263"/>
    </location>
    <ligand>
        <name>Mg(2+)</name>
        <dbReference type="ChEBI" id="CHEBI:18420"/>
    </ligand>
</feature>
<feature type="binding site" evidence="8">
    <location>
        <position position="93"/>
    </location>
    <ligand>
        <name>ATP</name>
        <dbReference type="ChEBI" id="CHEBI:30616"/>
    </ligand>
</feature>
<comment type="function">
    <text evidence="8">Nucleotidyltransferase involved in the post-translational modification of proteins. It can catalyze the addition of adenosine monophosphate (AMP) or uridine monophosphate (UMP) to a protein, resulting in modifications known as AMPylation and UMPylation.</text>
</comment>
<proteinExistence type="inferred from homology"/>
<evidence type="ECO:0000256" key="6">
    <source>
        <dbReference type="ARBA" id="ARBA00022840"/>
    </source>
</evidence>
<feature type="active site" description="Proton acceptor" evidence="8">
    <location>
        <position position="253"/>
    </location>
</feature>
<feature type="binding site" evidence="8">
    <location>
        <position position="263"/>
    </location>
    <ligand>
        <name>ATP</name>
        <dbReference type="ChEBI" id="CHEBI:30616"/>
    </ligand>
</feature>
<evidence type="ECO:0000313" key="9">
    <source>
        <dbReference type="EMBL" id="AOW15916.1"/>
    </source>
</evidence>
<dbReference type="EC" id="2.7.7.-" evidence="8"/>
<dbReference type="Pfam" id="PF02696">
    <property type="entry name" value="SelO"/>
    <property type="match status" value="1"/>
</dbReference>
<dbReference type="Proteomes" id="UP000185680">
    <property type="component" value="Chromosome"/>
</dbReference>
<feature type="binding site" evidence="8">
    <location>
        <position position="184"/>
    </location>
    <ligand>
        <name>ATP</name>
        <dbReference type="ChEBI" id="CHEBI:30616"/>
    </ligand>
</feature>
<evidence type="ECO:0000256" key="3">
    <source>
        <dbReference type="ARBA" id="ARBA00022695"/>
    </source>
</evidence>
<keyword evidence="3 8" id="KW-0548">Nucleotidyltransferase</keyword>
<gene>
    <name evidence="8" type="primary">ydiU</name>
    <name evidence="8" type="synonym">selO</name>
    <name evidence="9" type="ORF">LPB072_21920</name>
    <name evidence="10" type="ORF">LPB72_21305</name>
</gene>
<comment type="catalytic activity">
    <reaction evidence="8">
        <text>L-tyrosyl-[protein] + UTP = O-(5'-uridylyl)-L-tyrosyl-[protein] + diphosphate</text>
        <dbReference type="Rhea" id="RHEA:83887"/>
        <dbReference type="Rhea" id="RHEA-COMP:10136"/>
        <dbReference type="Rhea" id="RHEA-COMP:20238"/>
        <dbReference type="ChEBI" id="CHEBI:33019"/>
        <dbReference type="ChEBI" id="CHEBI:46398"/>
        <dbReference type="ChEBI" id="CHEBI:46858"/>
        <dbReference type="ChEBI" id="CHEBI:90602"/>
    </reaction>
</comment>
<comment type="similarity">
    <text evidence="1 8">Belongs to the SELO family.</text>
</comment>
<dbReference type="STRING" id="1763535.LPB072_21920"/>
<feature type="binding site" evidence="8">
    <location>
        <position position="126"/>
    </location>
    <ligand>
        <name>ATP</name>
        <dbReference type="ChEBI" id="CHEBI:30616"/>
    </ligand>
</feature>
<feature type="binding site" evidence="8">
    <location>
        <position position="91"/>
    </location>
    <ligand>
        <name>ATP</name>
        <dbReference type="ChEBI" id="CHEBI:30616"/>
    </ligand>
</feature>
<dbReference type="KEGG" id="hyl:LPB072_21920"/>
<reference evidence="9 12" key="2">
    <citation type="submission" date="2016-10" db="EMBL/GenBank/DDBJ databases">
        <title>Hydorgenophaga sp. LPB0072 isolated from gastropod.</title>
        <authorList>
            <person name="Kim E."/>
            <person name="Yi H."/>
        </authorList>
    </citation>
    <scope>NUCLEOTIDE SEQUENCE [LARGE SCALE GENOMIC DNA]</scope>
    <source>
        <strain evidence="9 12">LPB0072</strain>
    </source>
</reference>
<keyword evidence="7 8" id="KW-0460">Magnesium</keyword>
<dbReference type="PANTHER" id="PTHR32057:SF14">
    <property type="entry name" value="PROTEIN ADENYLYLTRANSFERASE SELO, MITOCHONDRIAL"/>
    <property type="match status" value="1"/>
</dbReference>
<evidence type="ECO:0000256" key="5">
    <source>
        <dbReference type="ARBA" id="ARBA00022741"/>
    </source>
</evidence>
<keyword evidence="4 8" id="KW-0479">Metal-binding</keyword>
<dbReference type="HAMAP" id="MF_00692">
    <property type="entry name" value="SelO"/>
    <property type="match status" value="1"/>
</dbReference>
<evidence type="ECO:0000256" key="1">
    <source>
        <dbReference type="ARBA" id="ARBA00009747"/>
    </source>
</evidence>
<dbReference type="GO" id="GO:0030145">
    <property type="term" value="F:manganese ion binding"/>
    <property type="evidence" value="ECO:0007669"/>
    <property type="project" value="UniProtKB-UniRule"/>
</dbReference>